<dbReference type="Gene3D" id="1.10.287.610">
    <property type="entry name" value="Helix hairpin bin"/>
    <property type="match status" value="1"/>
</dbReference>
<keyword evidence="8" id="KW-1185">Reference proteome</keyword>
<reference evidence="7 8" key="1">
    <citation type="submission" date="2019-02" db="EMBL/GenBank/DDBJ databases">
        <title>Deep-cultivation of Planctomycetes and their phenomic and genomic characterization uncovers novel biology.</title>
        <authorList>
            <person name="Wiegand S."/>
            <person name="Jogler M."/>
            <person name="Boedeker C."/>
            <person name="Pinto D."/>
            <person name="Vollmers J."/>
            <person name="Rivas-Marin E."/>
            <person name="Kohn T."/>
            <person name="Peeters S.H."/>
            <person name="Heuer A."/>
            <person name="Rast P."/>
            <person name="Oberbeckmann S."/>
            <person name="Bunk B."/>
            <person name="Jeske O."/>
            <person name="Meyerdierks A."/>
            <person name="Storesund J.E."/>
            <person name="Kallscheuer N."/>
            <person name="Luecker S."/>
            <person name="Lage O.M."/>
            <person name="Pohl T."/>
            <person name="Merkel B.J."/>
            <person name="Hornburger P."/>
            <person name="Mueller R.-W."/>
            <person name="Bruemmer F."/>
            <person name="Labrenz M."/>
            <person name="Spormann A.M."/>
            <person name="Op den Camp H."/>
            <person name="Overmann J."/>
            <person name="Amann R."/>
            <person name="Jetten M.S.M."/>
            <person name="Mascher T."/>
            <person name="Medema M.H."/>
            <person name="Devos D.P."/>
            <person name="Kaster A.-K."/>
            <person name="Ovreas L."/>
            <person name="Rohde M."/>
            <person name="Galperin M.Y."/>
            <person name="Jogler C."/>
        </authorList>
    </citation>
    <scope>NUCLEOTIDE SEQUENCE [LARGE SCALE GENOMIC DNA]</scope>
    <source>
        <strain evidence="7 8">V22</strain>
    </source>
</reference>
<dbReference type="Gene3D" id="3.40.50.10490">
    <property type="entry name" value="Glucose-6-phosphate isomerase like protein, domain 1"/>
    <property type="match status" value="1"/>
</dbReference>
<sequence length="248" mass="27876">MSELTAQTILEAGVHFGHKTSNWNPKMRPYIYGRRNLIHIIDIKETVRGMLRARRYLQKLVAGGGTVLFVGTKRQASDPVREAAEACGMPYASERWLGGTLTNFRTVRQRLKRLEELETLKNTGELATYSKKQQSRLLREYRKIYRNLNGIRNMSRAPECMIVVDPKKEHNAVHEANILGVKTIALIDTDSDPDQVSLPIPGNDDSIRSIRLVTSFLSAAIQDAKTQVPQEEKKAEPGDEPKAIPSIG</sequence>
<gene>
    <name evidence="5 7" type="primary">rpsB</name>
    <name evidence="7" type="ORF">V22_04350</name>
</gene>
<dbReference type="InterPro" id="IPR001865">
    <property type="entry name" value="Ribosomal_uS2"/>
</dbReference>
<dbReference type="PROSITE" id="PS00962">
    <property type="entry name" value="RIBOSOMAL_S2_1"/>
    <property type="match status" value="1"/>
</dbReference>
<dbReference type="AlphaFoldDB" id="A0A517T4B1"/>
<dbReference type="RefSeq" id="WP_145259365.1">
    <property type="nucleotide sequence ID" value="NZ_CP036316.1"/>
</dbReference>
<dbReference type="Pfam" id="PF00318">
    <property type="entry name" value="Ribosomal_S2"/>
    <property type="match status" value="1"/>
</dbReference>
<dbReference type="OrthoDB" id="9808036at2"/>
<dbReference type="InterPro" id="IPR018130">
    <property type="entry name" value="Ribosomal_uS2_CS"/>
</dbReference>
<organism evidence="7 8">
    <name type="scientific">Calycomorphotria hydatis</name>
    <dbReference type="NCBI Taxonomy" id="2528027"/>
    <lineage>
        <taxon>Bacteria</taxon>
        <taxon>Pseudomonadati</taxon>
        <taxon>Planctomycetota</taxon>
        <taxon>Planctomycetia</taxon>
        <taxon>Planctomycetales</taxon>
        <taxon>Planctomycetaceae</taxon>
        <taxon>Calycomorphotria</taxon>
    </lineage>
</organism>
<evidence type="ECO:0000256" key="1">
    <source>
        <dbReference type="ARBA" id="ARBA00006242"/>
    </source>
</evidence>
<dbReference type="PRINTS" id="PR00395">
    <property type="entry name" value="RIBOSOMALS2"/>
</dbReference>
<dbReference type="InterPro" id="IPR005706">
    <property type="entry name" value="Ribosomal_uS2_bac/mit/plastid"/>
</dbReference>
<dbReference type="GO" id="GO:0006412">
    <property type="term" value="P:translation"/>
    <property type="evidence" value="ECO:0007669"/>
    <property type="project" value="UniProtKB-UniRule"/>
</dbReference>
<keyword evidence="3 5" id="KW-0687">Ribonucleoprotein</keyword>
<feature type="region of interest" description="Disordered" evidence="6">
    <location>
        <begin position="223"/>
        <end position="248"/>
    </location>
</feature>
<keyword evidence="2 5" id="KW-0689">Ribosomal protein</keyword>
<feature type="compositionally biased region" description="Basic and acidic residues" evidence="6">
    <location>
        <begin position="230"/>
        <end position="242"/>
    </location>
</feature>
<dbReference type="InterPro" id="IPR023591">
    <property type="entry name" value="Ribosomal_uS2_flav_dom_sf"/>
</dbReference>
<dbReference type="EMBL" id="CP036316">
    <property type="protein sequence ID" value="QDT63217.1"/>
    <property type="molecule type" value="Genomic_DNA"/>
</dbReference>
<evidence type="ECO:0000313" key="7">
    <source>
        <dbReference type="EMBL" id="QDT63217.1"/>
    </source>
</evidence>
<protein>
    <recommendedName>
        <fullName evidence="4 5">Small ribosomal subunit protein uS2</fullName>
    </recommendedName>
</protein>
<dbReference type="CDD" id="cd01425">
    <property type="entry name" value="RPS2"/>
    <property type="match status" value="1"/>
</dbReference>
<dbReference type="NCBIfam" id="TIGR01011">
    <property type="entry name" value="rpsB_bact"/>
    <property type="match status" value="1"/>
</dbReference>
<dbReference type="KEGG" id="chya:V22_04350"/>
<evidence type="ECO:0000256" key="5">
    <source>
        <dbReference type="HAMAP-Rule" id="MF_00291"/>
    </source>
</evidence>
<proteinExistence type="inferred from homology"/>
<dbReference type="PANTHER" id="PTHR12534">
    <property type="entry name" value="30S RIBOSOMAL PROTEIN S2 PROKARYOTIC AND ORGANELLAR"/>
    <property type="match status" value="1"/>
</dbReference>
<dbReference type="PANTHER" id="PTHR12534:SF0">
    <property type="entry name" value="SMALL RIBOSOMAL SUBUNIT PROTEIN US2M"/>
    <property type="match status" value="1"/>
</dbReference>
<dbReference type="Proteomes" id="UP000319976">
    <property type="component" value="Chromosome"/>
</dbReference>
<evidence type="ECO:0000313" key="8">
    <source>
        <dbReference type="Proteomes" id="UP000319976"/>
    </source>
</evidence>
<dbReference type="SUPFAM" id="SSF52313">
    <property type="entry name" value="Ribosomal protein S2"/>
    <property type="match status" value="1"/>
</dbReference>
<dbReference type="HAMAP" id="MF_00291_B">
    <property type="entry name" value="Ribosomal_uS2_B"/>
    <property type="match status" value="1"/>
</dbReference>
<dbReference type="GO" id="GO:0003735">
    <property type="term" value="F:structural constituent of ribosome"/>
    <property type="evidence" value="ECO:0007669"/>
    <property type="project" value="InterPro"/>
</dbReference>
<dbReference type="GO" id="GO:0022627">
    <property type="term" value="C:cytosolic small ribosomal subunit"/>
    <property type="evidence" value="ECO:0007669"/>
    <property type="project" value="TreeGrafter"/>
</dbReference>
<evidence type="ECO:0000256" key="2">
    <source>
        <dbReference type="ARBA" id="ARBA00022980"/>
    </source>
</evidence>
<evidence type="ECO:0000256" key="4">
    <source>
        <dbReference type="ARBA" id="ARBA00035256"/>
    </source>
</evidence>
<name>A0A517T4B1_9PLAN</name>
<evidence type="ECO:0000256" key="3">
    <source>
        <dbReference type="ARBA" id="ARBA00023274"/>
    </source>
</evidence>
<comment type="similarity">
    <text evidence="1 5">Belongs to the universal ribosomal protein uS2 family.</text>
</comment>
<evidence type="ECO:0000256" key="6">
    <source>
        <dbReference type="SAM" id="MobiDB-lite"/>
    </source>
</evidence>
<accession>A0A517T4B1</accession>